<feature type="region of interest" description="Disordered" evidence="5">
    <location>
        <begin position="208"/>
        <end position="263"/>
    </location>
</feature>
<feature type="compositionally biased region" description="Polar residues" evidence="5">
    <location>
        <begin position="431"/>
        <end position="449"/>
    </location>
</feature>
<feature type="transmembrane region" description="Helical" evidence="6">
    <location>
        <begin position="529"/>
        <end position="547"/>
    </location>
</feature>
<feature type="transmembrane region" description="Helical" evidence="6">
    <location>
        <begin position="114"/>
        <end position="137"/>
    </location>
</feature>
<name>A0A9P5U5J3_9AGAR</name>
<comment type="subcellular location">
    <subcellularLocation>
        <location evidence="1">Membrane</location>
        <topology evidence="1">Multi-pass membrane protein</topology>
    </subcellularLocation>
</comment>
<accession>A0A9P5U5J3</accession>
<evidence type="ECO:0000256" key="6">
    <source>
        <dbReference type="SAM" id="Phobius"/>
    </source>
</evidence>
<feature type="transmembrane region" description="Helical" evidence="6">
    <location>
        <begin position="353"/>
        <end position="374"/>
    </location>
</feature>
<evidence type="ECO:0000313" key="8">
    <source>
        <dbReference type="Proteomes" id="UP000772434"/>
    </source>
</evidence>
<keyword evidence="3 6" id="KW-1133">Transmembrane helix</keyword>
<dbReference type="Proteomes" id="UP000772434">
    <property type="component" value="Unassembled WGS sequence"/>
</dbReference>
<keyword evidence="2 6" id="KW-0812">Transmembrane</keyword>
<protein>
    <submittedName>
        <fullName evidence="7">Membrane transport protein-domain-containing protein</fullName>
    </submittedName>
</protein>
<dbReference type="OrthoDB" id="2499604at2759"/>
<feature type="compositionally biased region" description="Low complexity" evidence="5">
    <location>
        <begin position="226"/>
        <end position="250"/>
    </location>
</feature>
<reference evidence="7" key="1">
    <citation type="submission" date="2020-11" db="EMBL/GenBank/DDBJ databases">
        <authorList>
            <consortium name="DOE Joint Genome Institute"/>
            <person name="Ahrendt S."/>
            <person name="Riley R."/>
            <person name="Andreopoulos W."/>
            <person name="Labutti K."/>
            <person name="Pangilinan J."/>
            <person name="Ruiz-Duenas F.J."/>
            <person name="Barrasa J.M."/>
            <person name="Sanchez-Garcia M."/>
            <person name="Camarero S."/>
            <person name="Miyauchi S."/>
            <person name="Serrano A."/>
            <person name="Linde D."/>
            <person name="Babiker R."/>
            <person name="Drula E."/>
            <person name="Ayuso-Fernandez I."/>
            <person name="Pacheco R."/>
            <person name="Padilla G."/>
            <person name="Ferreira P."/>
            <person name="Barriuso J."/>
            <person name="Kellner H."/>
            <person name="Castanera R."/>
            <person name="Alfaro M."/>
            <person name="Ramirez L."/>
            <person name="Pisabarro A.G."/>
            <person name="Kuo A."/>
            <person name="Tritt A."/>
            <person name="Lipzen A."/>
            <person name="He G."/>
            <person name="Yan M."/>
            <person name="Ng V."/>
            <person name="Cullen D."/>
            <person name="Martin F."/>
            <person name="Rosso M.-N."/>
            <person name="Henrissat B."/>
            <person name="Hibbett D."/>
            <person name="Martinez A.T."/>
            <person name="Grigoriev I.V."/>
        </authorList>
    </citation>
    <scope>NUCLEOTIDE SEQUENCE</scope>
    <source>
        <strain evidence="7">AH 40177</strain>
    </source>
</reference>
<feature type="region of interest" description="Disordered" evidence="5">
    <location>
        <begin position="422"/>
        <end position="449"/>
    </location>
</feature>
<keyword evidence="4 6" id="KW-0472">Membrane</keyword>
<dbReference type="InterPro" id="IPR004776">
    <property type="entry name" value="Mem_transp_PIN-like"/>
</dbReference>
<feature type="transmembrane region" description="Helical" evidence="6">
    <location>
        <begin position="157"/>
        <end position="175"/>
    </location>
</feature>
<feature type="transmembrane region" description="Helical" evidence="6">
    <location>
        <begin position="16"/>
        <end position="39"/>
    </location>
</feature>
<evidence type="ECO:0000256" key="3">
    <source>
        <dbReference type="ARBA" id="ARBA00022989"/>
    </source>
</evidence>
<dbReference type="PANTHER" id="PTHR31794:SF2">
    <property type="entry name" value="AUXIN EFFLUX TRANSPORTER FAMILY PROTEIN (EUROFUNG)"/>
    <property type="match status" value="1"/>
</dbReference>
<evidence type="ECO:0000256" key="1">
    <source>
        <dbReference type="ARBA" id="ARBA00004141"/>
    </source>
</evidence>
<organism evidence="7 8">
    <name type="scientific">Rhodocollybia butyracea</name>
    <dbReference type="NCBI Taxonomy" id="206335"/>
    <lineage>
        <taxon>Eukaryota</taxon>
        <taxon>Fungi</taxon>
        <taxon>Dikarya</taxon>
        <taxon>Basidiomycota</taxon>
        <taxon>Agaricomycotina</taxon>
        <taxon>Agaricomycetes</taxon>
        <taxon>Agaricomycetidae</taxon>
        <taxon>Agaricales</taxon>
        <taxon>Marasmiineae</taxon>
        <taxon>Omphalotaceae</taxon>
        <taxon>Rhodocollybia</taxon>
    </lineage>
</organism>
<feature type="transmembrane region" description="Helical" evidence="6">
    <location>
        <begin position="567"/>
        <end position="588"/>
    </location>
</feature>
<feature type="transmembrane region" description="Helical" evidence="6">
    <location>
        <begin position="494"/>
        <end position="517"/>
    </location>
</feature>
<keyword evidence="8" id="KW-1185">Reference proteome</keyword>
<feature type="transmembrane region" description="Helical" evidence="6">
    <location>
        <begin position="81"/>
        <end position="102"/>
    </location>
</feature>
<evidence type="ECO:0000313" key="7">
    <source>
        <dbReference type="EMBL" id="KAF9066754.1"/>
    </source>
</evidence>
<dbReference type="GO" id="GO:0005783">
    <property type="term" value="C:endoplasmic reticulum"/>
    <property type="evidence" value="ECO:0007669"/>
    <property type="project" value="TreeGrafter"/>
</dbReference>
<dbReference type="GO" id="GO:0016020">
    <property type="term" value="C:membrane"/>
    <property type="evidence" value="ECO:0007669"/>
    <property type="project" value="UniProtKB-SubCell"/>
</dbReference>
<proteinExistence type="predicted"/>
<evidence type="ECO:0000256" key="5">
    <source>
        <dbReference type="SAM" id="MobiDB-lite"/>
    </source>
</evidence>
<dbReference type="AlphaFoldDB" id="A0A9P5U5J3"/>
<evidence type="ECO:0000256" key="2">
    <source>
        <dbReference type="ARBA" id="ARBA00022692"/>
    </source>
</evidence>
<dbReference type="Pfam" id="PF03547">
    <property type="entry name" value="Mem_trans"/>
    <property type="match status" value="1"/>
</dbReference>
<dbReference type="PANTHER" id="PTHR31794">
    <property type="entry name" value="AUXIN EFFLUX TRANSPORTER FAMILY PROTEIN (EUROFUNG)"/>
    <property type="match status" value="1"/>
</dbReference>
<feature type="compositionally biased region" description="Polar residues" evidence="5">
    <location>
        <begin position="212"/>
        <end position="225"/>
    </location>
</feature>
<sequence>MFTIMIHRGTLDVGSLLITVCAAILEVFLICLAGYILAWKGILDKKTQKQINKINVSLFTPCLLFSKVAFSLSPEKLRELWVIPIFFIIVTTLSMCIAWILGTTFRLSKSQRSFAMAGAMFMNSNSLPVALMKSLVITVQGLKWFSDDDESAMLGRALSYLMLYSTFGLILRWSYGVRLLAQADDAMDSPIRLPPDGDEEGERRLRDLEASLPTTATSTVVDGNISTDRSSPPSVVVDNSSSGEPSPSGSFNDNATLPVRPGLAPPNYIRKSSYFFRSFPNSPNQSRISLVNPADMHMEREEEEEDGGRNAEPFARQPLHRRQSSRYSIHSQSEPPTALQAYLLYPSVNFWHVFTDFMTVPLYAAFLSIIVALVPSLQHALEVHLYPIKGALESSGSCSIPVTLVVLGAYFYKEKNPSVSGIPTTRMEDTGATSNGVDAENRSSLPTATRPSAVEHCRELFAKLKPTGKARKQRPPYLQAEDENKPLPGETKTVIVTLLSRMVLTPLVLMPLVTLAAKEDWHQVFEDPVFVVSNVLLIASPPALALAQITQAASGDAFERLISRTIFWSYCIATPPLMITYVVVGLLLTGI</sequence>
<dbReference type="GO" id="GO:0055085">
    <property type="term" value="P:transmembrane transport"/>
    <property type="evidence" value="ECO:0007669"/>
    <property type="project" value="InterPro"/>
</dbReference>
<gene>
    <name evidence="7" type="ORF">BDP27DRAFT_1330001</name>
</gene>
<evidence type="ECO:0000256" key="4">
    <source>
        <dbReference type="ARBA" id="ARBA00023136"/>
    </source>
</evidence>
<feature type="region of interest" description="Disordered" evidence="5">
    <location>
        <begin position="297"/>
        <end position="332"/>
    </location>
</feature>
<dbReference type="EMBL" id="JADNRY010000082">
    <property type="protein sequence ID" value="KAF9066754.1"/>
    <property type="molecule type" value="Genomic_DNA"/>
</dbReference>
<comment type="caution">
    <text evidence="7">The sequence shown here is derived from an EMBL/GenBank/DDBJ whole genome shotgun (WGS) entry which is preliminary data.</text>
</comment>